<evidence type="ECO:0000313" key="3">
    <source>
        <dbReference type="EMBL" id="SDR11493.1"/>
    </source>
</evidence>
<evidence type="ECO:0000256" key="2">
    <source>
        <dbReference type="SAM" id="SignalP"/>
    </source>
</evidence>
<reference evidence="4" key="1">
    <citation type="submission" date="2016-10" db="EMBL/GenBank/DDBJ databases">
        <authorList>
            <person name="Varghese N."/>
            <person name="Submissions S."/>
        </authorList>
    </citation>
    <scope>NUCLEOTIDE SEQUENCE [LARGE SCALE GENOMIC DNA]</scope>
    <source>
        <strain evidence="4">DSM 44142</strain>
    </source>
</reference>
<sequence>MSKRTIARRMLAGAALSGAILAPAAGVALADPAPAPPPGPAQPAPGQPARDAAFWDRYDQWSVKFAQCLERAGVNDPSYDRVNGWSGGAQAPRAKAASQQCQSIVGLPPTVTEK</sequence>
<evidence type="ECO:0000256" key="1">
    <source>
        <dbReference type="SAM" id="MobiDB-lite"/>
    </source>
</evidence>
<dbReference type="Proteomes" id="UP000183053">
    <property type="component" value="Unassembled WGS sequence"/>
</dbReference>
<dbReference type="RefSeq" id="WP_083350813.1">
    <property type="nucleotide sequence ID" value="NZ_FNLF01000002.1"/>
</dbReference>
<keyword evidence="4" id="KW-1185">Reference proteome</keyword>
<keyword evidence="2" id="KW-0732">Signal</keyword>
<feature type="signal peptide" evidence="2">
    <location>
        <begin position="1"/>
        <end position="30"/>
    </location>
</feature>
<feature type="chain" id="PRO_5010176071" evidence="2">
    <location>
        <begin position="31"/>
        <end position="114"/>
    </location>
</feature>
<evidence type="ECO:0000313" key="4">
    <source>
        <dbReference type="Proteomes" id="UP000183053"/>
    </source>
</evidence>
<organism evidence="3 4">
    <name type="scientific">Tsukamurella pulmonis</name>
    <dbReference type="NCBI Taxonomy" id="47312"/>
    <lineage>
        <taxon>Bacteria</taxon>
        <taxon>Bacillati</taxon>
        <taxon>Actinomycetota</taxon>
        <taxon>Actinomycetes</taxon>
        <taxon>Mycobacteriales</taxon>
        <taxon>Tsukamurellaceae</taxon>
        <taxon>Tsukamurella</taxon>
    </lineage>
</organism>
<gene>
    <name evidence="3" type="ORF">SAMN04489765_3282</name>
</gene>
<dbReference type="EMBL" id="FNLF01000002">
    <property type="protein sequence ID" value="SDR11493.1"/>
    <property type="molecule type" value="Genomic_DNA"/>
</dbReference>
<proteinExistence type="predicted"/>
<dbReference type="AlphaFoldDB" id="A0A1H1GEI0"/>
<feature type="compositionally biased region" description="Pro residues" evidence="1">
    <location>
        <begin position="33"/>
        <end position="46"/>
    </location>
</feature>
<feature type="region of interest" description="Disordered" evidence="1">
    <location>
        <begin position="85"/>
        <end position="114"/>
    </location>
</feature>
<feature type="region of interest" description="Disordered" evidence="1">
    <location>
        <begin position="29"/>
        <end position="51"/>
    </location>
</feature>
<accession>A0A1H1GEI0</accession>
<protein>
    <submittedName>
        <fullName evidence="3">Uncharacterized protein</fullName>
    </submittedName>
</protein>
<name>A0A1H1GEI0_9ACTN</name>
<dbReference type="STRING" id="47312.SAMN04489765_3282"/>